<protein>
    <submittedName>
        <fullName evidence="1">Uncharacterized protein</fullName>
    </submittedName>
</protein>
<dbReference type="AlphaFoldDB" id="A0A8H7C741"/>
<evidence type="ECO:0000313" key="1">
    <source>
        <dbReference type="EMBL" id="KAF7764087.1"/>
    </source>
</evidence>
<dbReference type="EMBL" id="JABXXO010000011">
    <property type="protein sequence ID" value="KAF7764087.1"/>
    <property type="molecule type" value="Genomic_DNA"/>
</dbReference>
<comment type="caution">
    <text evidence="1">The sequence shown here is derived from an EMBL/GenBank/DDBJ whole genome shotgun (WGS) entry which is preliminary data.</text>
</comment>
<gene>
    <name evidence="1" type="ORF">Agabi119p4_8624</name>
</gene>
<sequence length="76" mass="8133">MGPIVLQVVDSTVILKNSSCSPPTPRSPPPCPQPLFIGIDISYRDPTDIITSAYLIKGGGLVADSMTHARSPLRWS</sequence>
<name>A0A8H7C741_AGABI</name>
<proteinExistence type="predicted"/>
<evidence type="ECO:0000313" key="2">
    <source>
        <dbReference type="Proteomes" id="UP000629468"/>
    </source>
</evidence>
<reference evidence="1 2" key="1">
    <citation type="journal article" name="Sci. Rep.">
        <title>Telomere-to-telomere assembled and centromere annotated genomes of the two main subspecies of the button mushroom Agaricus bisporus reveal especially polymorphic chromosome ends.</title>
        <authorList>
            <person name="Sonnenberg A.S.M."/>
            <person name="Sedaghat-Telgerd N."/>
            <person name="Lavrijssen B."/>
            <person name="Ohm R.A."/>
            <person name="Hendrickx P.M."/>
            <person name="Scholtmeijer K."/>
            <person name="Baars J.J.P."/>
            <person name="van Peer A."/>
        </authorList>
    </citation>
    <scope>NUCLEOTIDE SEQUENCE [LARGE SCALE GENOMIC DNA]</scope>
    <source>
        <strain evidence="1 2">H119_p4</strain>
    </source>
</reference>
<accession>A0A8H7C741</accession>
<dbReference type="Proteomes" id="UP000629468">
    <property type="component" value="Unassembled WGS sequence"/>
</dbReference>
<organism evidence="1 2">
    <name type="scientific">Agaricus bisporus var. burnettii</name>
    <dbReference type="NCBI Taxonomy" id="192524"/>
    <lineage>
        <taxon>Eukaryota</taxon>
        <taxon>Fungi</taxon>
        <taxon>Dikarya</taxon>
        <taxon>Basidiomycota</taxon>
        <taxon>Agaricomycotina</taxon>
        <taxon>Agaricomycetes</taxon>
        <taxon>Agaricomycetidae</taxon>
        <taxon>Agaricales</taxon>
        <taxon>Agaricineae</taxon>
        <taxon>Agaricaceae</taxon>
        <taxon>Agaricus</taxon>
    </lineage>
</organism>